<feature type="region of interest" description="Disordered" evidence="1">
    <location>
        <begin position="1"/>
        <end position="22"/>
    </location>
</feature>
<reference evidence="2" key="1">
    <citation type="submission" date="2021-01" db="EMBL/GenBank/DDBJ databases">
        <title>Adiantum capillus-veneris genome.</title>
        <authorList>
            <person name="Fang Y."/>
            <person name="Liao Q."/>
        </authorList>
    </citation>
    <scope>NUCLEOTIDE SEQUENCE</scope>
    <source>
        <strain evidence="2">H3</strain>
        <tissue evidence="2">Leaf</tissue>
    </source>
</reference>
<evidence type="ECO:0000256" key="1">
    <source>
        <dbReference type="SAM" id="MobiDB-lite"/>
    </source>
</evidence>
<organism evidence="2 3">
    <name type="scientific">Adiantum capillus-veneris</name>
    <name type="common">Maidenhair fern</name>
    <dbReference type="NCBI Taxonomy" id="13818"/>
    <lineage>
        <taxon>Eukaryota</taxon>
        <taxon>Viridiplantae</taxon>
        <taxon>Streptophyta</taxon>
        <taxon>Embryophyta</taxon>
        <taxon>Tracheophyta</taxon>
        <taxon>Polypodiopsida</taxon>
        <taxon>Polypodiidae</taxon>
        <taxon>Polypodiales</taxon>
        <taxon>Pteridineae</taxon>
        <taxon>Pteridaceae</taxon>
        <taxon>Vittarioideae</taxon>
        <taxon>Adiantum</taxon>
    </lineage>
</organism>
<proteinExistence type="predicted"/>
<keyword evidence="3" id="KW-1185">Reference proteome</keyword>
<name>A0A9D4UHZ8_ADICA</name>
<evidence type="ECO:0000313" key="3">
    <source>
        <dbReference type="Proteomes" id="UP000886520"/>
    </source>
</evidence>
<comment type="caution">
    <text evidence="2">The sequence shown here is derived from an EMBL/GenBank/DDBJ whole genome shotgun (WGS) entry which is preliminary data.</text>
</comment>
<dbReference type="Proteomes" id="UP000886520">
    <property type="component" value="Chromosome 16"/>
</dbReference>
<gene>
    <name evidence="2" type="ORF">GOP47_0016608</name>
</gene>
<sequence length="250" mass="28053">MVGQEGGGQIRGRERLQVGRGLGPTGSWIAHVGLPTCKAGGERHTGPWPRAAVEGRDPPGLHAWRSIRWPWPEGRFLEMRRERGTAYERASARAGYRAKGGLYGGCKSGRINPPSRQRLGQAREAIEDHVQGGSSCTKHHVMKPANIEFAIILLDWVYVIHSWFVFFVEFAINLIYVSSFAVSPSDLGEQFSKIKQDRTMRKWFARQSSTTELHPMPKESSSIKQVAALPLNQMKLWIRAHMTSLKILAK</sequence>
<dbReference type="EMBL" id="JABFUD020000016">
    <property type="protein sequence ID" value="KAI5068263.1"/>
    <property type="molecule type" value="Genomic_DNA"/>
</dbReference>
<accession>A0A9D4UHZ8</accession>
<feature type="compositionally biased region" description="Gly residues" evidence="1">
    <location>
        <begin position="1"/>
        <end position="10"/>
    </location>
</feature>
<evidence type="ECO:0000313" key="2">
    <source>
        <dbReference type="EMBL" id="KAI5068263.1"/>
    </source>
</evidence>
<dbReference type="AlphaFoldDB" id="A0A9D4UHZ8"/>
<protein>
    <submittedName>
        <fullName evidence="2">Uncharacterized protein</fullName>
    </submittedName>
</protein>